<dbReference type="OrthoDB" id="4215474at2759"/>
<gene>
    <name evidence="9" type="ORF">FVE85_6724</name>
</gene>
<evidence type="ECO:0000256" key="6">
    <source>
        <dbReference type="RuleBase" id="RU000590"/>
    </source>
</evidence>
<evidence type="ECO:0000259" key="8">
    <source>
        <dbReference type="SMART" id="SM01011"/>
    </source>
</evidence>
<comment type="similarity">
    <text evidence="2 6">Belongs to the peptidase M24B family.</text>
</comment>
<dbReference type="OMA" id="DSYFWYL"/>
<dbReference type="InterPro" id="IPR007865">
    <property type="entry name" value="Aminopep_P_N"/>
</dbReference>
<dbReference type="GO" id="GO:0006508">
    <property type="term" value="P:proteolysis"/>
    <property type="evidence" value="ECO:0007669"/>
    <property type="project" value="TreeGrafter"/>
</dbReference>
<keyword evidence="9" id="KW-0031">Aminopeptidase</keyword>
<evidence type="ECO:0000313" key="10">
    <source>
        <dbReference type="Proteomes" id="UP000324585"/>
    </source>
</evidence>
<protein>
    <submittedName>
        <fullName evidence="9">Putative Xaa-Pro aminopeptidase 3</fullName>
    </submittedName>
</protein>
<dbReference type="InterPro" id="IPR000994">
    <property type="entry name" value="Pept_M24"/>
</dbReference>
<dbReference type="PANTHER" id="PTHR43226">
    <property type="entry name" value="XAA-PRO AMINOPEPTIDASE 3"/>
    <property type="match status" value="1"/>
</dbReference>
<dbReference type="PANTHER" id="PTHR43226:SF4">
    <property type="entry name" value="XAA-PRO AMINOPEPTIDASE 3"/>
    <property type="match status" value="1"/>
</dbReference>
<reference evidence="10" key="1">
    <citation type="journal article" date="2019" name="Nat. Commun.">
        <title>Expansion of phycobilisome linker gene families in mesophilic red algae.</title>
        <authorList>
            <person name="Lee J."/>
            <person name="Kim D."/>
            <person name="Bhattacharya D."/>
            <person name="Yoon H.S."/>
        </authorList>
    </citation>
    <scope>NUCLEOTIDE SEQUENCE [LARGE SCALE GENOMIC DNA]</scope>
    <source>
        <strain evidence="10">CCMP 1328</strain>
    </source>
</reference>
<dbReference type="GO" id="GO:0070006">
    <property type="term" value="F:metalloaminopeptidase activity"/>
    <property type="evidence" value="ECO:0007669"/>
    <property type="project" value="InterPro"/>
</dbReference>
<name>A0A5J4Z542_PORPP</name>
<keyword evidence="10" id="KW-1185">Reference proteome</keyword>
<dbReference type="EMBL" id="VRMN01000001">
    <property type="protein sequence ID" value="KAA8499139.1"/>
    <property type="molecule type" value="Genomic_DNA"/>
</dbReference>
<evidence type="ECO:0000313" key="9">
    <source>
        <dbReference type="EMBL" id="KAA8499139.1"/>
    </source>
</evidence>
<comment type="cofactor">
    <cofactor evidence="1">
        <name>Mn(2+)</name>
        <dbReference type="ChEBI" id="CHEBI:29035"/>
    </cofactor>
</comment>
<evidence type="ECO:0000256" key="2">
    <source>
        <dbReference type="ARBA" id="ARBA00008766"/>
    </source>
</evidence>
<dbReference type="GO" id="GO:0005739">
    <property type="term" value="C:mitochondrion"/>
    <property type="evidence" value="ECO:0007669"/>
    <property type="project" value="TreeGrafter"/>
</dbReference>
<organism evidence="9 10">
    <name type="scientific">Porphyridium purpureum</name>
    <name type="common">Red alga</name>
    <name type="synonym">Porphyridium cruentum</name>
    <dbReference type="NCBI Taxonomy" id="35688"/>
    <lineage>
        <taxon>Eukaryota</taxon>
        <taxon>Rhodophyta</taxon>
        <taxon>Bangiophyceae</taxon>
        <taxon>Porphyridiales</taxon>
        <taxon>Porphyridiaceae</taxon>
        <taxon>Porphyridium</taxon>
    </lineage>
</organism>
<dbReference type="SUPFAM" id="SSF53092">
    <property type="entry name" value="Creatinase/prolidase N-terminal domain"/>
    <property type="match status" value="1"/>
</dbReference>
<evidence type="ECO:0000256" key="4">
    <source>
        <dbReference type="ARBA" id="ARBA00022801"/>
    </source>
</evidence>
<feature type="domain" description="Aminopeptidase P N-terminal" evidence="8">
    <location>
        <begin position="60"/>
        <end position="197"/>
    </location>
</feature>
<keyword evidence="5" id="KW-0464">Manganese</keyword>
<dbReference type="SUPFAM" id="SSF55920">
    <property type="entry name" value="Creatinase/aminopeptidase"/>
    <property type="match status" value="1"/>
</dbReference>
<dbReference type="Gene3D" id="3.40.350.10">
    <property type="entry name" value="Creatinase/prolidase N-terminal domain"/>
    <property type="match status" value="1"/>
</dbReference>
<dbReference type="SMART" id="SM01011">
    <property type="entry name" value="AMP_N"/>
    <property type="match status" value="1"/>
</dbReference>
<dbReference type="Proteomes" id="UP000324585">
    <property type="component" value="Unassembled WGS sequence"/>
</dbReference>
<keyword evidence="4" id="KW-0378">Hydrolase</keyword>
<proteinExistence type="inferred from homology"/>
<feature type="compositionally biased region" description="Low complexity" evidence="7">
    <location>
        <begin position="7"/>
        <end position="22"/>
    </location>
</feature>
<evidence type="ECO:0000256" key="1">
    <source>
        <dbReference type="ARBA" id="ARBA00001936"/>
    </source>
</evidence>
<sequence>MRRRWTSSGAPQALGAAAAARNKPASSVRPEWWGKRIGQPYAGSHPHLAFTSEHDVIPGITRTEMAARRRALLQGMPPRSLALVAANPQYYMSTDIPYMYHPNTNLAYLTGLQEPDSLLVCVKGDSEEYTRLLVRPRDVVREQWDGPRIGAERAAYVLGMSHVDELRGGEALRTVLEPLIDSARTLYFDPDVNAGLTLQLRQVLSPAMFKKLAAGPDKVPEVLLRMRLLKSESERVLLHQAAHIMSDSLNETIRWSVFSARSSPAREIPEAHVAARLEFECRVRGADKMSFPPVVASGERSTTLHYITNDHVAKAGDLILVDAGCELHGYCSDVSRAWPVSGRFSAPQRDVYSMLLEVEQACIALCRDKVVSHLDELHAASVLLIEQGLVHLKALPMSSTSRRSHSYFNYYPHSIGHYLGMDVHDVHSLPKNIPFEVGMAFTIEPGVYFPPDDDRVSPHFRGLGMRIEDDMLFEEHGKLSVLSDGAVKTVEEIESLIT</sequence>
<feature type="region of interest" description="Disordered" evidence="7">
    <location>
        <begin position="1"/>
        <end position="22"/>
    </location>
</feature>
<dbReference type="PROSITE" id="PS00491">
    <property type="entry name" value="PROLINE_PEPTIDASE"/>
    <property type="match status" value="1"/>
</dbReference>
<dbReference type="InterPro" id="IPR001131">
    <property type="entry name" value="Peptidase_M24B_aminopep-P_CS"/>
</dbReference>
<dbReference type="InterPro" id="IPR052433">
    <property type="entry name" value="X-Pro_dipept-like"/>
</dbReference>
<evidence type="ECO:0000256" key="7">
    <source>
        <dbReference type="SAM" id="MobiDB-lite"/>
    </source>
</evidence>
<dbReference type="InterPro" id="IPR029149">
    <property type="entry name" value="Creatin/AminoP/Spt16_N"/>
</dbReference>
<evidence type="ECO:0000256" key="5">
    <source>
        <dbReference type="ARBA" id="ARBA00023211"/>
    </source>
</evidence>
<keyword evidence="3 6" id="KW-0479">Metal-binding</keyword>
<comment type="caution">
    <text evidence="9">The sequence shown here is derived from an EMBL/GenBank/DDBJ whole genome shotgun (WGS) entry which is preliminary data.</text>
</comment>
<dbReference type="Gene3D" id="3.90.230.10">
    <property type="entry name" value="Creatinase/methionine aminopeptidase superfamily"/>
    <property type="match status" value="1"/>
</dbReference>
<dbReference type="Pfam" id="PF00557">
    <property type="entry name" value="Peptidase_M24"/>
    <property type="match status" value="1"/>
</dbReference>
<evidence type="ECO:0000256" key="3">
    <source>
        <dbReference type="ARBA" id="ARBA00022723"/>
    </source>
</evidence>
<keyword evidence="9" id="KW-0645">Protease</keyword>
<dbReference type="GO" id="GO:0030145">
    <property type="term" value="F:manganese ion binding"/>
    <property type="evidence" value="ECO:0007669"/>
    <property type="project" value="InterPro"/>
</dbReference>
<dbReference type="Pfam" id="PF05195">
    <property type="entry name" value="AMP_N"/>
    <property type="match status" value="1"/>
</dbReference>
<dbReference type="AlphaFoldDB" id="A0A5J4Z542"/>
<dbReference type="InterPro" id="IPR036005">
    <property type="entry name" value="Creatinase/aminopeptidase-like"/>
</dbReference>
<accession>A0A5J4Z542</accession>